<name>A0A7T0MAU3_LISSE</name>
<reference evidence="1" key="1">
    <citation type="journal article" date="2020" name="Int. J. Mol. Sci.">
        <title>Genetic Carriers and Genomic Distribution of cadA6-A Novel Variant of a Cadmium Resistance Determinant Identified in Listeria spp.</title>
        <authorList>
            <person name="Chmielowska C."/>
            <person name="Korsak D."/>
            <person name="Szmulkowska B."/>
            <person name="Krop A."/>
            <person name="Lipka K."/>
            <person name="Krupinska M."/>
            <person name="Bartosik D."/>
        </authorList>
    </citation>
    <scope>NUCLEOTIDE SEQUENCE</scope>
    <source>
        <strain evidence="1">Sr12</strain>
    </source>
</reference>
<organism evidence="1">
    <name type="scientific">Listeria seeligeri</name>
    <dbReference type="NCBI Taxonomy" id="1640"/>
    <lineage>
        <taxon>Bacteria</taxon>
        <taxon>Bacillati</taxon>
        <taxon>Bacillota</taxon>
        <taxon>Bacilli</taxon>
        <taxon>Bacillales</taxon>
        <taxon>Listeriaceae</taxon>
        <taxon>Listeria</taxon>
    </lineage>
</organism>
<dbReference type="AlphaFoldDB" id="A0A7T0MAU3"/>
<proteinExistence type="predicted"/>
<sequence>MTIELDTQKETLEFRKKTLQIFNDFTEKNGLPEKDRTVIQPYQNGESIIIHVSEDVTKRIQVEVKVTNTVIVMDKIEGSLDIFSHQEKEI</sequence>
<dbReference type="EMBL" id="MW124301">
    <property type="protein sequence ID" value="QPL19432.1"/>
    <property type="molecule type" value="Genomic_DNA"/>
</dbReference>
<protein>
    <submittedName>
        <fullName evidence="1">Uncharacterized protein</fullName>
    </submittedName>
</protein>
<gene>
    <name evidence="1" type="ORF">pLIS400486c</name>
</gene>
<reference evidence="1" key="2">
    <citation type="submission" date="2020-10" db="EMBL/GenBank/DDBJ databases">
        <authorList>
            <person name="Chmielowska C.A."/>
            <person name="Korsak D."/>
            <person name="Bartosik D."/>
        </authorList>
    </citation>
    <scope>NUCLEOTIDE SEQUENCE</scope>
    <source>
        <strain evidence="1">Sr12</strain>
        <plasmid evidence="1">pLIS4</plasmid>
    </source>
</reference>
<geneLocation type="plasmid" evidence="1">
    <name>pLIS4</name>
</geneLocation>
<accession>A0A7T0MAU3</accession>
<evidence type="ECO:0000313" key="1">
    <source>
        <dbReference type="EMBL" id="QPL19432.1"/>
    </source>
</evidence>
<keyword evidence="1" id="KW-0614">Plasmid</keyword>
<dbReference type="RefSeq" id="WP_199202581.1">
    <property type="nucleotide sequence ID" value="NZ_MW124301.1"/>
</dbReference>